<dbReference type="OrthoDB" id="6761335at2759"/>
<proteinExistence type="predicted"/>
<gene>
    <name evidence="2" type="ORF">ACAOBT_LOCUS13817</name>
</gene>
<keyword evidence="1" id="KW-0175">Coiled coil</keyword>
<dbReference type="AlphaFoldDB" id="A0A9P0KTG5"/>
<protein>
    <submittedName>
        <fullName evidence="2">Uncharacterized protein</fullName>
    </submittedName>
</protein>
<evidence type="ECO:0000313" key="3">
    <source>
        <dbReference type="Proteomes" id="UP001152888"/>
    </source>
</evidence>
<dbReference type="PANTHER" id="PTHR46601:SF1">
    <property type="entry name" value="ADF-H DOMAIN-CONTAINING PROTEIN"/>
    <property type="match status" value="1"/>
</dbReference>
<dbReference type="PANTHER" id="PTHR46601">
    <property type="entry name" value="ULP_PROTEASE DOMAIN-CONTAINING PROTEIN"/>
    <property type="match status" value="1"/>
</dbReference>
<accession>A0A9P0KTG5</accession>
<organism evidence="2 3">
    <name type="scientific">Acanthoscelides obtectus</name>
    <name type="common">Bean weevil</name>
    <name type="synonym">Bruchus obtectus</name>
    <dbReference type="NCBI Taxonomy" id="200917"/>
    <lineage>
        <taxon>Eukaryota</taxon>
        <taxon>Metazoa</taxon>
        <taxon>Ecdysozoa</taxon>
        <taxon>Arthropoda</taxon>
        <taxon>Hexapoda</taxon>
        <taxon>Insecta</taxon>
        <taxon>Pterygota</taxon>
        <taxon>Neoptera</taxon>
        <taxon>Endopterygota</taxon>
        <taxon>Coleoptera</taxon>
        <taxon>Polyphaga</taxon>
        <taxon>Cucujiformia</taxon>
        <taxon>Chrysomeloidea</taxon>
        <taxon>Chrysomelidae</taxon>
        <taxon>Bruchinae</taxon>
        <taxon>Bruchini</taxon>
        <taxon>Acanthoscelides</taxon>
    </lineage>
</organism>
<evidence type="ECO:0000313" key="2">
    <source>
        <dbReference type="EMBL" id="CAH1980123.1"/>
    </source>
</evidence>
<evidence type="ECO:0000256" key="1">
    <source>
        <dbReference type="SAM" id="Coils"/>
    </source>
</evidence>
<dbReference type="EMBL" id="CAKOFQ010006890">
    <property type="protein sequence ID" value="CAH1980123.1"/>
    <property type="molecule type" value="Genomic_DNA"/>
</dbReference>
<sequence length="320" mass="37761">MLKRKDLLIENLKKKLASEQQRNRRLKHRMIQKKQALTPENRDTCACVIHENINLKLGALKNANVLDFATYQTALETICRDRYSEKCLARTCQDCSLKILPYKEFDNSKDMAVKQWKHSKELIKDIKTKQDRYVTKYKKEICNSKPRDLVMQLEESDLPKLFQHEQNIVHQYKTIKSLKESLTEKDAVIHMDFSENYTTKCNQEIQSYHFGGTSTQISLHTVVVYTKDKNPRFLSTGYKIYVEFSMRRDMGKRGDITNLYDFVAVLRERCPNINISVIEDVDIEKVNKKIKEHEKSRNRLKELSWCIKSRVIFITLINLS</sequence>
<dbReference type="Proteomes" id="UP001152888">
    <property type="component" value="Unassembled WGS sequence"/>
</dbReference>
<keyword evidence="3" id="KW-1185">Reference proteome</keyword>
<reference evidence="2" key="1">
    <citation type="submission" date="2022-03" db="EMBL/GenBank/DDBJ databases">
        <authorList>
            <person name="Sayadi A."/>
        </authorList>
    </citation>
    <scope>NUCLEOTIDE SEQUENCE</scope>
</reference>
<comment type="caution">
    <text evidence="2">The sequence shown here is derived from an EMBL/GenBank/DDBJ whole genome shotgun (WGS) entry which is preliminary data.</text>
</comment>
<feature type="coiled-coil region" evidence="1">
    <location>
        <begin position="2"/>
        <end position="36"/>
    </location>
</feature>
<name>A0A9P0KTG5_ACAOB</name>